<organism evidence="2 3">
    <name type="scientific">Araneus ventricosus</name>
    <name type="common">Orbweaver spider</name>
    <name type="synonym">Epeira ventricosa</name>
    <dbReference type="NCBI Taxonomy" id="182803"/>
    <lineage>
        <taxon>Eukaryota</taxon>
        <taxon>Metazoa</taxon>
        <taxon>Ecdysozoa</taxon>
        <taxon>Arthropoda</taxon>
        <taxon>Chelicerata</taxon>
        <taxon>Arachnida</taxon>
        <taxon>Araneae</taxon>
        <taxon>Araneomorphae</taxon>
        <taxon>Entelegynae</taxon>
        <taxon>Araneoidea</taxon>
        <taxon>Araneidae</taxon>
        <taxon>Araneus</taxon>
    </lineage>
</organism>
<dbReference type="EMBL" id="BGPR01162043">
    <property type="protein sequence ID" value="GBL99469.1"/>
    <property type="molecule type" value="Genomic_DNA"/>
</dbReference>
<accession>A0A4Y2C5N2</accession>
<dbReference type="Proteomes" id="UP000499080">
    <property type="component" value="Unassembled WGS sequence"/>
</dbReference>
<dbReference type="OrthoDB" id="10062814at2759"/>
<evidence type="ECO:0000256" key="1">
    <source>
        <dbReference type="SAM" id="MobiDB-lite"/>
    </source>
</evidence>
<keyword evidence="3" id="KW-1185">Reference proteome</keyword>
<name>A0A4Y2C5N2_ARAVE</name>
<proteinExistence type="predicted"/>
<dbReference type="AlphaFoldDB" id="A0A4Y2C5N2"/>
<feature type="region of interest" description="Disordered" evidence="1">
    <location>
        <begin position="15"/>
        <end position="44"/>
    </location>
</feature>
<protein>
    <submittedName>
        <fullName evidence="2">Uncharacterized protein</fullName>
    </submittedName>
</protein>
<feature type="compositionally biased region" description="Polar residues" evidence="1">
    <location>
        <begin position="15"/>
        <end position="36"/>
    </location>
</feature>
<sequence length="249" mass="27286">MENTNIYVEQPEVIQSSTNDQQYEVAEESNNTNAVTTDEVPEPPAPVKNGPLQEVLFSQNSFNFFQGSQIDMEAPHMDPAVVAVHQIAPPQAVNFTMNPYPPSPPHEEVSLPSVNGNEPHEISGPSVLISQVSPIPNAIPRTVPPVLAFVQHDFNPSPLRHSQIKFRCDAEYDYAVRLCPSDNASWPSSSSYSTECCGTCGASNHHCSNPCYAHACTSYCSGSRGKCSNSNRTKTRNYTLSKKILKIYG</sequence>
<reference evidence="2 3" key="1">
    <citation type="journal article" date="2019" name="Sci. Rep.">
        <title>Orb-weaving spider Araneus ventricosus genome elucidates the spidroin gene catalogue.</title>
        <authorList>
            <person name="Kono N."/>
            <person name="Nakamura H."/>
            <person name="Ohtoshi R."/>
            <person name="Moran D.A.P."/>
            <person name="Shinohara A."/>
            <person name="Yoshida Y."/>
            <person name="Fujiwara M."/>
            <person name="Mori M."/>
            <person name="Tomita M."/>
            <person name="Arakawa K."/>
        </authorList>
    </citation>
    <scope>NUCLEOTIDE SEQUENCE [LARGE SCALE GENOMIC DNA]</scope>
</reference>
<evidence type="ECO:0000313" key="2">
    <source>
        <dbReference type="EMBL" id="GBL99469.1"/>
    </source>
</evidence>
<gene>
    <name evidence="2" type="ORF">AVEN_268583_1</name>
</gene>
<comment type="caution">
    <text evidence="2">The sequence shown here is derived from an EMBL/GenBank/DDBJ whole genome shotgun (WGS) entry which is preliminary data.</text>
</comment>
<evidence type="ECO:0000313" key="3">
    <source>
        <dbReference type="Proteomes" id="UP000499080"/>
    </source>
</evidence>